<keyword evidence="2" id="KW-0812">Transmembrane</keyword>
<evidence type="ECO:0000313" key="4">
    <source>
        <dbReference type="WBParaSite" id="SMUV_0000859601-mRNA-1"/>
    </source>
</evidence>
<evidence type="ECO:0000256" key="2">
    <source>
        <dbReference type="SAM" id="Phobius"/>
    </source>
</evidence>
<proteinExistence type="predicted"/>
<feature type="transmembrane region" description="Helical" evidence="2">
    <location>
        <begin position="216"/>
        <end position="237"/>
    </location>
</feature>
<keyword evidence="3" id="KW-1185">Reference proteome</keyword>
<keyword evidence="2" id="KW-1133">Transmembrane helix</keyword>
<feature type="compositionally biased region" description="Polar residues" evidence="1">
    <location>
        <begin position="325"/>
        <end position="350"/>
    </location>
</feature>
<evidence type="ECO:0000313" key="3">
    <source>
        <dbReference type="Proteomes" id="UP000046393"/>
    </source>
</evidence>
<dbReference type="PANTHER" id="PTHR40288:SF2">
    <property type="entry name" value="G PROTEIN-COUPLED RECEPTOR-RELATED"/>
    <property type="match status" value="1"/>
</dbReference>
<feature type="transmembrane region" description="Helical" evidence="2">
    <location>
        <begin position="145"/>
        <end position="165"/>
    </location>
</feature>
<evidence type="ECO:0000256" key="1">
    <source>
        <dbReference type="SAM" id="MobiDB-lite"/>
    </source>
</evidence>
<feature type="transmembrane region" description="Helical" evidence="2">
    <location>
        <begin position="53"/>
        <end position="74"/>
    </location>
</feature>
<dbReference type="Proteomes" id="UP000046393">
    <property type="component" value="Unplaced"/>
</dbReference>
<organism evidence="3 4">
    <name type="scientific">Syphacia muris</name>
    <dbReference type="NCBI Taxonomy" id="451379"/>
    <lineage>
        <taxon>Eukaryota</taxon>
        <taxon>Metazoa</taxon>
        <taxon>Ecdysozoa</taxon>
        <taxon>Nematoda</taxon>
        <taxon>Chromadorea</taxon>
        <taxon>Rhabditida</taxon>
        <taxon>Spirurina</taxon>
        <taxon>Oxyuridomorpha</taxon>
        <taxon>Oxyuroidea</taxon>
        <taxon>Oxyuridae</taxon>
        <taxon>Syphacia</taxon>
    </lineage>
</organism>
<feature type="compositionally biased region" description="Basic and acidic residues" evidence="1">
    <location>
        <begin position="375"/>
        <end position="384"/>
    </location>
</feature>
<accession>A0A0N5AUQ5</accession>
<dbReference type="WBParaSite" id="SMUV_0000859601-mRNA-1">
    <property type="protein sequence ID" value="SMUV_0000859601-mRNA-1"/>
    <property type="gene ID" value="SMUV_0000859601"/>
</dbReference>
<feature type="transmembrane region" description="Helical" evidence="2">
    <location>
        <begin position="186"/>
        <end position="204"/>
    </location>
</feature>
<sequence>MTVCFAKSTFQGQTELYENIFSITFNNKQTMKLLVVCDESSKIIGHRYLNSQISFYIGVIQFGVCIWATAQHIFSIVRFKKVLHCDFVNGTKPALLVGVDIIIFDIGLFHSLWDIESCVAQHLDGGYALLISLPFAFVSRPPPCALWPLLIQLVFLLFTTCIDKLQKKLITKQGPSSLFYFWLQQSAYGIGLLILSLSALPRILPIFTGYSNGASLFALAVYIFGTAMNSFLLYVYWHWYWHVESMWNSARKLRPNHIIVNPNMRSKRTLMRPPPDILNNVVEPSSDTPRALLTTTSALSFKIPFSTSSHNSKCNETVTNTFNKRCSHSNTFNTNTAKDKSTCPSNYSAINNSDDDDEDNDDNDSDDVNNDDDEYSRCDDHNDSNDEDGDNVLSNENSYVFDQPRGRTVSAVTDSNKSLPSALSTSNNVAKVTLKSNKSYCHKDKEFQKYFGPIRECRVEDYETLNQLASNTTLRKYKICSNYYEEVLAPSQIYHPDSKRTVKQFRIVRKLPIITPNLLALTPQRYSSGSRSACLKRERCYDDYDVATMRRSSRRLLPTLPYLSLDV</sequence>
<name>A0A0N5AUQ5_9BILA</name>
<dbReference type="AlphaFoldDB" id="A0A0N5AUQ5"/>
<keyword evidence="2" id="KW-0472">Membrane</keyword>
<dbReference type="PANTHER" id="PTHR40288">
    <property type="entry name" value="PROTEIN CBG16535-RELATED"/>
    <property type="match status" value="1"/>
</dbReference>
<protein>
    <submittedName>
        <fullName evidence="4">G_PROTEIN_RECEP_F1_2 domain-containing protein</fullName>
    </submittedName>
</protein>
<feature type="region of interest" description="Disordered" evidence="1">
    <location>
        <begin position="325"/>
        <end position="423"/>
    </location>
</feature>
<reference evidence="4" key="1">
    <citation type="submission" date="2017-02" db="UniProtKB">
        <authorList>
            <consortium name="WormBaseParasite"/>
        </authorList>
    </citation>
    <scope>IDENTIFICATION</scope>
</reference>
<feature type="compositionally biased region" description="Polar residues" evidence="1">
    <location>
        <begin position="410"/>
        <end position="423"/>
    </location>
</feature>
<feature type="compositionally biased region" description="Acidic residues" evidence="1">
    <location>
        <begin position="353"/>
        <end position="374"/>
    </location>
</feature>